<name>A0A0C2YRS9_HEBCY</name>
<feature type="domain" description="VWFA" evidence="2">
    <location>
        <begin position="33"/>
        <end position="252"/>
    </location>
</feature>
<reference evidence="3 4" key="1">
    <citation type="submission" date="2014-04" db="EMBL/GenBank/DDBJ databases">
        <authorList>
            <consortium name="DOE Joint Genome Institute"/>
            <person name="Kuo A."/>
            <person name="Gay G."/>
            <person name="Dore J."/>
            <person name="Kohler A."/>
            <person name="Nagy L.G."/>
            <person name="Floudas D."/>
            <person name="Copeland A."/>
            <person name="Barry K.W."/>
            <person name="Cichocki N."/>
            <person name="Veneault-Fourrey C."/>
            <person name="LaButti K."/>
            <person name="Lindquist E.A."/>
            <person name="Lipzen A."/>
            <person name="Lundell T."/>
            <person name="Morin E."/>
            <person name="Murat C."/>
            <person name="Sun H."/>
            <person name="Tunlid A."/>
            <person name="Henrissat B."/>
            <person name="Grigoriev I.V."/>
            <person name="Hibbett D.S."/>
            <person name="Martin F."/>
            <person name="Nordberg H.P."/>
            <person name="Cantor M.N."/>
            <person name="Hua S.X."/>
        </authorList>
    </citation>
    <scope>NUCLEOTIDE SEQUENCE [LARGE SCALE GENOMIC DNA]</scope>
    <source>
        <strain evidence="4">h7</strain>
    </source>
</reference>
<feature type="region of interest" description="Disordered" evidence="1">
    <location>
        <begin position="1"/>
        <end position="33"/>
    </location>
</feature>
<evidence type="ECO:0000256" key="1">
    <source>
        <dbReference type="SAM" id="MobiDB-lite"/>
    </source>
</evidence>
<sequence length="392" mass="42041">MVSFNFMPGAQQQASTSSQDGAASPSPNDRPLDVVFLQDTTGSQGPYIQSARKAIRDICDKISTSGELSKDLIRFGLIAFRDHPPQDMTYVTKEFGFTSDIDVIQKNLASLVASGGGDGPEAQTAALAAALNMDWAENAVKMVILITDAPPHGIGESRDGFTESPDQNDPLELARQMAEKGITLFVIACEPGLSKYVNAVDFYTALTQITSGKMFPLLMADKLGDYIVGTAIETIETEKLIGEFEQVILDDVYTNAKPIADVAQNLQAFMKERGVKINTLEVENVYNETATTRQNVAYWGAAENLSKARKNIVPSNAPRMQAAYSGGNRNKAGHGAFGAAPSFSLQPQPIGLAQANRVVMQSVARSSKVTATGMLSKVNGEFIPFSPPPPPV</sequence>
<keyword evidence="4" id="KW-1185">Reference proteome</keyword>
<gene>
    <name evidence="3" type="ORF">M413DRAFT_443633</name>
</gene>
<dbReference type="HOGENOM" id="CLU_055500_0_0_1"/>
<dbReference type="SMART" id="SM00327">
    <property type="entry name" value="VWA"/>
    <property type="match status" value="1"/>
</dbReference>
<dbReference type="EMBL" id="KN831775">
    <property type="protein sequence ID" value="KIM43727.1"/>
    <property type="molecule type" value="Genomic_DNA"/>
</dbReference>
<evidence type="ECO:0000313" key="4">
    <source>
        <dbReference type="Proteomes" id="UP000053424"/>
    </source>
</evidence>
<dbReference type="STRING" id="686832.A0A0C2YRS9"/>
<dbReference type="InterPro" id="IPR002035">
    <property type="entry name" value="VWF_A"/>
</dbReference>
<dbReference type="PANTHER" id="PTHR47763">
    <property type="entry name" value="ALPHA-PROTEIN KINASE VWKA"/>
    <property type="match status" value="1"/>
</dbReference>
<dbReference type="InterPro" id="IPR036465">
    <property type="entry name" value="vWFA_dom_sf"/>
</dbReference>
<dbReference type="OrthoDB" id="301415at2759"/>
<proteinExistence type="predicted"/>
<dbReference type="Pfam" id="PF00092">
    <property type="entry name" value="VWA"/>
    <property type="match status" value="1"/>
</dbReference>
<evidence type="ECO:0000259" key="2">
    <source>
        <dbReference type="PROSITE" id="PS50234"/>
    </source>
</evidence>
<dbReference type="Gene3D" id="3.40.50.410">
    <property type="entry name" value="von Willebrand factor, type A domain"/>
    <property type="match status" value="1"/>
</dbReference>
<feature type="compositionally biased region" description="Polar residues" evidence="1">
    <location>
        <begin position="10"/>
        <end position="27"/>
    </location>
</feature>
<organism evidence="3 4">
    <name type="scientific">Hebeloma cylindrosporum</name>
    <dbReference type="NCBI Taxonomy" id="76867"/>
    <lineage>
        <taxon>Eukaryota</taxon>
        <taxon>Fungi</taxon>
        <taxon>Dikarya</taxon>
        <taxon>Basidiomycota</taxon>
        <taxon>Agaricomycotina</taxon>
        <taxon>Agaricomycetes</taxon>
        <taxon>Agaricomycetidae</taxon>
        <taxon>Agaricales</taxon>
        <taxon>Agaricineae</taxon>
        <taxon>Hymenogastraceae</taxon>
        <taxon>Hebeloma</taxon>
    </lineage>
</organism>
<dbReference type="Proteomes" id="UP000053424">
    <property type="component" value="Unassembled WGS sequence"/>
</dbReference>
<dbReference type="GO" id="GO:0005737">
    <property type="term" value="C:cytoplasm"/>
    <property type="evidence" value="ECO:0007669"/>
    <property type="project" value="TreeGrafter"/>
</dbReference>
<dbReference type="InterPro" id="IPR052969">
    <property type="entry name" value="Thr-specific_kinase-like"/>
</dbReference>
<reference evidence="4" key="2">
    <citation type="submission" date="2015-01" db="EMBL/GenBank/DDBJ databases">
        <title>Evolutionary Origins and Diversification of the Mycorrhizal Mutualists.</title>
        <authorList>
            <consortium name="DOE Joint Genome Institute"/>
            <consortium name="Mycorrhizal Genomics Consortium"/>
            <person name="Kohler A."/>
            <person name="Kuo A."/>
            <person name="Nagy L.G."/>
            <person name="Floudas D."/>
            <person name="Copeland A."/>
            <person name="Barry K.W."/>
            <person name="Cichocki N."/>
            <person name="Veneault-Fourrey C."/>
            <person name="LaButti K."/>
            <person name="Lindquist E.A."/>
            <person name="Lipzen A."/>
            <person name="Lundell T."/>
            <person name="Morin E."/>
            <person name="Murat C."/>
            <person name="Riley R."/>
            <person name="Ohm R."/>
            <person name="Sun H."/>
            <person name="Tunlid A."/>
            <person name="Henrissat B."/>
            <person name="Grigoriev I.V."/>
            <person name="Hibbett D.S."/>
            <person name="Martin F."/>
        </authorList>
    </citation>
    <scope>NUCLEOTIDE SEQUENCE [LARGE SCALE GENOMIC DNA]</scope>
    <source>
        <strain evidence="4">h7</strain>
    </source>
</reference>
<dbReference type="GO" id="GO:0004674">
    <property type="term" value="F:protein serine/threonine kinase activity"/>
    <property type="evidence" value="ECO:0007669"/>
    <property type="project" value="TreeGrafter"/>
</dbReference>
<dbReference type="AlphaFoldDB" id="A0A0C2YRS9"/>
<accession>A0A0C2YRS9</accession>
<dbReference type="SUPFAM" id="SSF53300">
    <property type="entry name" value="vWA-like"/>
    <property type="match status" value="1"/>
</dbReference>
<evidence type="ECO:0000313" key="3">
    <source>
        <dbReference type="EMBL" id="KIM43727.1"/>
    </source>
</evidence>
<dbReference type="PROSITE" id="PS50234">
    <property type="entry name" value="VWFA"/>
    <property type="match status" value="1"/>
</dbReference>
<dbReference type="PANTHER" id="PTHR47763:SF1">
    <property type="entry name" value="DUF659 DOMAIN-CONTAINING PROTEIN"/>
    <property type="match status" value="1"/>
</dbReference>
<protein>
    <recommendedName>
        <fullName evidence="2">VWFA domain-containing protein</fullName>
    </recommendedName>
</protein>
<dbReference type="CDD" id="cd00198">
    <property type="entry name" value="vWFA"/>
    <property type="match status" value="1"/>
</dbReference>